<dbReference type="NCBIfam" id="TIGR03570">
    <property type="entry name" value="NeuD_NnaD"/>
    <property type="match status" value="1"/>
</dbReference>
<dbReference type="eggNOG" id="arCOG01848">
    <property type="taxonomic scope" value="Archaea"/>
</dbReference>
<dbReference type="CDD" id="cd03360">
    <property type="entry name" value="LbH_AT_putative"/>
    <property type="match status" value="1"/>
</dbReference>
<dbReference type="InterPro" id="IPR056729">
    <property type="entry name" value="GMPPB_C"/>
</dbReference>
<dbReference type="GO" id="GO:0016740">
    <property type="term" value="F:transferase activity"/>
    <property type="evidence" value="ECO:0007669"/>
    <property type="project" value="UniProtKB-KW"/>
</dbReference>
<gene>
    <name evidence="3" type="ordered locus">Mhun_2125</name>
</gene>
<name>Q2FN96_METHJ</name>
<dbReference type="Gene3D" id="2.160.10.10">
    <property type="entry name" value="Hexapeptide repeat proteins"/>
    <property type="match status" value="1"/>
</dbReference>
<dbReference type="KEGG" id="mhu:Mhun_2125"/>
<dbReference type="SUPFAM" id="SSF51161">
    <property type="entry name" value="Trimeric LpxA-like enzymes"/>
    <property type="match status" value="1"/>
</dbReference>
<dbReference type="Pfam" id="PF25087">
    <property type="entry name" value="GMPPB_C"/>
    <property type="match status" value="1"/>
</dbReference>
<keyword evidence="3" id="KW-0808">Transferase</keyword>
<dbReference type="EnsemblBacteria" id="ABD41832">
    <property type="protein sequence ID" value="ABD41832"/>
    <property type="gene ID" value="Mhun_2125"/>
</dbReference>
<dbReference type="EMBL" id="CP000254">
    <property type="protein sequence ID" value="ABD41832.1"/>
    <property type="molecule type" value="Genomic_DNA"/>
</dbReference>
<accession>Q2FN96</accession>
<dbReference type="Pfam" id="PF17836">
    <property type="entry name" value="PglD_N"/>
    <property type="match status" value="1"/>
</dbReference>
<evidence type="ECO:0000259" key="2">
    <source>
        <dbReference type="Pfam" id="PF25087"/>
    </source>
</evidence>
<dbReference type="AlphaFoldDB" id="Q2FN96"/>
<dbReference type="STRING" id="323259.Mhun_2125"/>
<keyword evidence="4" id="KW-1185">Reference proteome</keyword>
<dbReference type="InterPro" id="IPR050179">
    <property type="entry name" value="Trans_hexapeptide_repeat"/>
</dbReference>
<sequence>MTNDTLDDLLIFGCGGHARNVIDIALSSGWKNIIIIDENGLDGEKIYGFPIIQDLSTINPKFQRFIVAFGDNKKRKIMFEWLIEKHFQPINLISPNSYISQNAKLGIGIVIGHQSYIGPSVHISDNVIINTKAIIEHECKIGYHTHIAIGAIVAGKCIIGDLCFIGAGTVIRDNLEISSLITTGAGAVVTKNLEDPGIYIGIPAKVRLNH</sequence>
<dbReference type="Proteomes" id="UP000001941">
    <property type="component" value="Chromosome"/>
</dbReference>
<dbReference type="InterPro" id="IPR011004">
    <property type="entry name" value="Trimer_LpxA-like_sf"/>
</dbReference>
<dbReference type="InterPro" id="IPR020019">
    <property type="entry name" value="AcTrfase_PglD-like"/>
</dbReference>
<evidence type="ECO:0000313" key="4">
    <source>
        <dbReference type="Proteomes" id="UP000001941"/>
    </source>
</evidence>
<dbReference type="Gene3D" id="3.40.50.20">
    <property type="match status" value="1"/>
</dbReference>
<protein>
    <submittedName>
        <fullName evidence="3">Transferase hexapeptide repeat</fullName>
    </submittedName>
</protein>
<dbReference type="PANTHER" id="PTHR43300:SF7">
    <property type="entry name" value="UDP-N-ACETYLBACILLOSAMINE N-ACETYLTRANSFERASE"/>
    <property type="match status" value="1"/>
</dbReference>
<feature type="domain" description="Mannose-1-phosphate guanyltransferase C-terminal" evidence="2">
    <location>
        <begin position="94"/>
        <end position="182"/>
    </location>
</feature>
<evidence type="ECO:0000259" key="1">
    <source>
        <dbReference type="Pfam" id="PF17836"/>
    </source>
</evidence>
<feature type="domain" description="PglD N-terminal" evidence="1">
    <location>
        <begin position="8"/>
        <end position="82"/>
    </location>
</feature>
<dbReference type="GeneID" id="3925241"/>
<reference evidence="4" key="1">
    <citation type="journal article" date="2016" name="Stand. Genomic Sci.">
        <title>Complete genome sequence of Methanospirillum hungatei type strain JF1.</title>
        <authorList>
            <person name="Gunsalus R.P."/>
            <person name="Cook L.E."/>
            <person name="Crable B."/>
            <person name="Rohlin L."/>
            <person name="McDonald E."/>
            <person name="Mouttaki H."/>
            <person name="Sieber J.R."/>
            <person name="Poweleit N."/>
            <person name="Zhou H."/>
            <person name="Lapidus A.L."/>
            <person name="Daligault H.E."/>
            <person name="Land M."/>
            <person name="Gilna P."/>
            <person name="Ivanova N."/>
            <person name="Kyrpides N."/>
            <person name="Culley D.E."/>
            <person name="McInerney M.J."/>
        </authorList>
    </citation>
    <scope>NUCLEOTIDE SEQUENCE [LARGE SCALE GENOMIC DNA]</scope>
    <source>
        <strain evidence="4">ATCC 27890 / DSM 864 / NBRC 100397 / JF-1</strain>
    </source>
</reference>
<dbReference type="RefSeq" id="WP_011449091.1">
    <property type="nucleotide sequence ID" value="NC_007796.1"/>
</dbReference>
<dbReference type="HOGENOM" id="CLU_081811_2_0_2"/>
<dbReference type="InterPro" id="IPR041561">
    <property type="entry name" value="PglD_N"/>
</dbReference>
<dbReference type="PANTHER" id="PTHR43300">
    <property type="entry name" value="ACETYLTRANSFERASE"/>
    <property type="match status" value="1"/>
</dbReference>
<proteinExistence type="predicted"/>
<evidence type="ECO:0000313" key="3">
    <source>
        <dbReference type="EMBL" id="ABD41832.1"/>
    </source>
</evidence>
<organism evidence="3 4">
    <name type="scientific">Methanospirillum hungatei JF-1 (strain ATCC 27890 / DSM 864 / NBRC 100397 / JF-1)</name>
    <dbReference type="NCBI Taxonomy" id="323259"/>
    <lineage>
        <taxon>Archaea</taxon>
        <taxon>Methanobacteriati</taxon>
        <taxon>Methanobacteriota</taxon>
        <taxon>Stenosarchaea group</taxon>
        <taxon>Methanomicrobia</taxon>
        <taxon>Methanomicrobiales</taxon>
        <taxon>Methanospirillaceae</taxon>
        <taxon>Methanospirillum</taxon>
    </lineage>
</organism>
<dbReference type="InParanoid" id="Q2FN96"/>